<evidence type="ECO:0000313" key="1">
    <source>
        <dbReference type="EMBL" id="KEY67734.1"/>
    </source>
</evidence>
<reference evidence="1 2" key="1">
    <citation type="journal article" date="2014" name="BMC Genomics">
        <title>Comparative genome sequencing reveals chemotype-specific gene clusters in the toxigenic black mold Stachybotrys.</title>
        <authorList>
            <person name="Semeiks J."/>
            <person name="Borek D."/>
            <person name="Otwinowski Z."/>
            <person name="Grishin N.V."/>
        </authorList>
    </citation>
    <scope>NUCLEOTIDE SEQUENCE [LARGE SCALE GENOMIC DNA]</scope>
    <source>
        <strain evidence="2">CBS 109288 / IBT 7711</strain>
    </source>
</reference>
<keyword evidence="2" id="KW-1185">Reference proteome</keyword>
<evidence type="ECO:0000313" key="2">
    <source>
        <dbReference type="Proteomes" id="UP000028045"/>
    </source>
</evidence>
<name>A0A084AR05_STACB</name>
<organism evidence="1 2">
    <name type="scientific">Stachybotrys chartarum (strain CBS 109288 / IBT 7711)</name>
    <name type="common">Toxic black mold</name>
    <name type="synonym">Stilbospora chartarum</name>
    <dbReference type="NCBI Taxonomy" id="1280523"/>
    <lineage>
        <taxon>Eukaryota</taxon>
        <taxon>Fungi</taxon>
        <taxon>Dikarya</taxon>
        <taxon>Ascomycota</taxon>
        <taxon>Pezizomycotina</taxon>
        <taxon>Sordariomycetes</taxon>
        <taxon>Hypocreomycetidae</taxon>
        <taxon>Hypocreales</taxon>
        <taxon>Stachybotryaceae</taxon>
        <taxon>Stachybotrys</taxon>
    </lineage>
</organism>
<gene>
    <name evidence="1" type="ORF">S7711_10799</name>
</gene>
<dbReference type="AlphaFoldDB" id="A0A084AR05"/>
<protein>
    <submittedName>
        <fullName evidence="1">Uncharacterized protein</fullName>
    </submittedName>
</protein>
<accession>A0A084AR05</accession>
<dbReference type="EMBL" id="KL648604">
    <property type="protein sequence ID" value="KEY67734.1"/>
    <property type="molecule type" value="Genomic_DNA"/>
</dbReference>
<proteinExistence type="predicted"/>
<dbReference type="HOGENOM" id="CLU_2016721_0_0_1"/>
<sequence length="123" mass="13179">MGIPVRKSRATALYTVWLETPKDLSKNGLILQKDGGAPGKVRLVSRTGLGSTVLLSSNSDKQKLSAFLQARSSAAVRRRNPEFGIRRYSEAVPSIDTTTKLVGRRNGQASIAAARNGDGGARR</sequence>
<dbReference type="Proteomes" id="UP000028045">
    <property type="component" value="Unassembled WGS sequence"/>
</dbReference>